<dbReference type="Pfam" id="PF11901">
    <property type="entry name" value="DM9"/>
    <property type="match status" value="1"/>
</dbReference>
<dbReference type="PANTHER" id="PTHR31649">
    <property type="entry name" value="AGAP009604-PA"/>
    <property type="match status" value="1"/>
</dbReference>
<proteinExistence type="predicted"/>
<dbReference type="STRING" id="151549.A0A4C1W3R1"/>
<dbReference type="InterPro" id="IPR006616">
    <property type="entry name" value="DM9_repeat"/>
</dbReference>
<comment type="caution">
    <text evidence="1">The sequence shown here is derived from an EMBL/GenBank/DDBJ whole genome shotgun (WGS) entry which is preliminary data.</text>
</comment>
<accession>A0A4C1W3R1</accession>
<dbReference type="AlphaFoldDB" id="A0A4C1W3R1"/>
<dbReference type="EMBL" id="BGZK01000466">
    <property type="protein sequence ID" value="GBP45182.1"/>
    <property type="molecule type" value="Genomic_DNA"/>
</dbReference>
<name>A0A4C1W3R1_EUMVA</name>
<dbReference type="PANTHER" id="PTHR31649:SF1">
    <property type="entry name" value="FARNESOIC ACID O-METHYL TRANSFERASE DOMAIN-CONTAINING PROTEIN"/>
    <property type="match status" value="1"/>
</dbReference>
<protein>
    <recommendedName>
        <fullName evidence="3">Natterin-3</fullName>
    </recommendedName>
</protein>
<evidence type="ECO:0000313" key="2">
    <source>
        <dbReference type="Proteomes" id="UP000299102"/>
    </source>
</evidence>
<keyword evidence="2" id="KW-1185">Reference proteome</keyword>
<reference evidence="1 2" key="1">
    <citation type="journal article" date="2019" name="Commun. Biol.">
        <title>The bagworm genome reveals a unique fibroin gene that provides high tensile strength.</title>
        <authorList>
            <person name="Kono N."/>
            <person name="Nakamura H."/>
            <person name="Ohtoshi R."/>
            <person name="Tomita M."/>
            <person name="Numata K."/>
            <person name="Arakawa K."/>
        </authorList>
    </citation>
    <scope>NUCLEOTIDE SEQUENCE [LARGE SCALE GENOMIC DNA]</scope>
</reference>
<dbReference type="Proteomes" id="UP000299102">
    <property type="component" value="Unassembled WGS sequence"/>
</dbReference>
<evidence type="ECO:0000313" key="1">
    <source>
        <dbReference type="EMBL" id="GBP45182.1"/>
    </source>
</evidence>
<sequence length="236" mass="26795">MGGQRDIERYQQESCQRLQLKFGDEALSRNSLYLLFSTVAPLRPSEKSIYFDDGKPVWQTGEQQLPLGAVIGGITNEPQHVIRARHNGSLTPGKFVPSEGLGYIPWGGNAHAKENFEVLCGYNFKWVKSSKDIIPIGAMPGGYAEETREPLYVGRAEHEGCLIPGKVQPSHSVCYIAYDGKEIAKPHYEILVHLEDPRRMRYALPPDECSEQYIYDDDNDSDEYEIRRQRVIILNH</sequence>
<dbReference type="SMART" id="SM00696">
    <property type="entry name" value="DM9"/>
    <property type="match status" value="2"/>
</dbReference>
<evidence type="ECO:0008006" key="3">
    <source>
        <dbReference type="Google" id="ProtNLM"/>
    </source>
</evidence>
<organism evidence="1 2">
    <name type="scientific">Eumeta variegata</name>
    <name type="common">Bagworm moth</name>
    <name type="synonym">Eumeta japonica</name>
    <dbReference type="NCBI Taxonomy" id="151549"/>
    <lineage>
        <taxon>Eukaryota</taxon>
        <taxon>Metazoa</taxon>
        <taxon>Ecdysozoa</taxon>
        <taxon>Arthropoda</taxon>
        <taxon>Hexapoda</taxon>
        <taxon>Insecta</taxon>
        <taxon>Pterygota</taxon>
        <taxon>Neoptera</taxon>
        <taxon>Endopterygota</taxon>
        <taxon>Lepidoptera</taxon>
        <taxon>Glossata</taxon>
        <taxon>Ditrysia</taxon>
        <taxon>Tineoidea</taxon>
        <taxon>Psychidae</taxon>
        <taxon>Oiketicinae</taxon>
        <taxon>Eumeta</taxon>
    </lineage>
</organism>
<gene>
    <name evidence="1" type="ORF">EVAR_25887_1</name>
</gene>
<dbReference type="OrthoDB" id="2142040at2759"/>